<keyword evidence="3" id="KW-1185">Reference proteome</keyword>
<name>A0A7X0AVW4_9PROT</name>
<dbReference type="PANTHER" id="PTHR34205">
    <property type="entry name" value="TRANSMEMBRANE PROTEIN"/>
    <property type="match status" value="1"/>
</dbReference>
<dbReference type="InterPro" id="IPR009305">
    <property type="entry name" value="Mpo1-like"/>
</dbReference>
<reference evidence="2 3" key="1">
    <citation type="submission" date="2020-08" db="EMBL/GenBank/DDBJ databases">
        <title>Genomic Encyclopedia of Type Strains, Phase IV (KMG-IV): sequencing the most valuable type-strain genomes for metagenomic binning, comparative biology and taxonomic classification.</title>
        <authorList>
            <person name="Goeker M."/>
        </authorList>
    </citation>
    <scope>NUCLEOTIDE SEQUENCE [LARGE SCALE GENOMIC DNA]</scope>
    <source>
        <strain evidence="2 3">DSM 22198</strain>
    </source>
</reference>
<evidence type="ECO:0008006" key="4">
    <source>
        <dbReference type="Google" id="ProtNLM"/>
    </source>
</evidence>
<evidence type="ECO:0000313" key="2">
    <source>
        <dbReference type="EMBL" id="MBB6249636.1"/>
    </source>
</evidence>
<feature type="transmembrane region" description="Helical" evidence="1">
    <location>
        <begin position="53"/>
        <end position="72"/>
    </location>
</feature>
<dbReference type="AlphaFoldDB" id="A0A7X0AVW4"/>
<feature type="transmembrane region" description="Helical" evidence="1">
    <location>
        <begin position="29"/>
        <end position="47"/>
    </location>
</feature>
<accession>A0A7X0AVW4</accession>
<evidence type="ECO:0000313" key="3">
    <source>
        <dbReference type="Proteomes" id="UP000539175"/>
    </source>
</evidence>
<gene>
    <name evidence="2" type="ORF">FHS74_000169</name>
</gene>
<keyword evidence="1" id="KW-0472">Membrane</keyword>
<dbReference type="Pfam" id="PF06127">
    <property type="entry name" value="Mpo1-like"/>
    <property type="match status" value="1"/>
</dbReference>
<protein>
    <recommendedName>
        <fullName evidence="4">DUF962 domain-containing protein</fullName>
    </recommendedName>
</protein>
<dbReference type="EMBL" id="JACIIZ010000001">
    <property type="protein sequence ID" value="MBB6249636.1"/>
    <property type="molecule type" value="Genomic_DNA"/>
</dbReference>
<sequence length="113" mass="12836">MTADGPRIATYGAFWPFYLGEHARAATRAWHFVGTGLVLAALAAGIWTGDWRLFAIAPVCGYLFAWISHFFVEHNRPATFTYPLWSLVSDFRMFFLYVIGRLGPELRRYGIDG</sequence>
<keyword evidence="1" id="KW-1133">Transmembrane helix</keyword>
<dbReference type="Proteomes" id="UP000539175">
    <property type="component" value="Unassembled WGS sequence"/>
</dbReference>
<keyword evidence="1" id="KW-0812">Transmembrane</keyword>
<evidence type="ECO:0000256" key="1">
    <source>
        <dbReference type="SAM" id="Phobius"/>
    </source>
</evidence>
<comment type="caution">
    <text evidence="2">The sequence shown here is derived from an EMBL/GenBank/DDBJ whole genome shotgun (WGS) entry which is preliminary data.</text>
</comment>
<dbReference type="PANTHER" id="PTHR34205:SF2">
    <property type="entry name" value="DUF962 DOMAIN-CONTAINING PROTEIN"/>
    <property type="match status" value="1"/>
</dbReference>
<proteinExistence type="predicted"/>
<organism evidence="2 3">
    <name type="scientific">Nitrospirillum iridis</name>
    <dbReference type="NCBI Taxonomy" id="765888"/>
    <lineage>
        <taxon>Bacteria</taxon>
        <taxon>Pseudomonadati</taxon>
        <taxon>Pseudomonadota</taxon>
        <taxon>Alphaproteobacteria</taxon>
        <taxon>Rhodospirillales</taxon>
        <taxon>Azospirillaceae</taxon>
        <taxon>Nitrospirillum</taxon>
    </lineage>
</organism>